<feature type="domain" description="Semialdehyde dehydrogenase NAD-binding" evidence="7">
    <location>
        <begin position="27"/>
        <end position="131"/>
    </location>
</feature>
<dbReference type="HAMAP" id="MF_01110">
    <property type="entry name" value="ArgC_type2"/>
    <property type="match status" value="1"/>
</dbReference>
<proteinExistence type="inferred from homology"/>
<keyword evidence="1 6" id="KW-0963">Cytoplasm</keyword>
<dbReference type="EC" id="1.2.1.38" evidence="6"/>
<evidence type="ECO:0000256" key="5">
    <source>
        <dbReference type="ARBA" id="ARBA00023002"/>
    </source>
</evidence>
<evidence type="ECO:0000259" key="7">
    <source>
        <dbReference type="SMART" id="SM00859"/>
    </source>
</evidence>
<dbReference type="KEGG" id="gbc:GbCGDNIH3_0967"/>
<evidence type="ECO:0000256" key="6">
    <source>
        <dbReference type="HAMAP-Rule" id="MF_01110"/>
    </source>
</evidence>
<dbReference type="Gene3D" id="3.40.50.720">
    <property type="entry name" value="NAD(P)-binding Rossmann-like Domain"/>
    <property type="match status" value="1"/>
</dbReference>
<dbReference type="GO" id="GO:0051287">
    <property type="term" value="F:NAD binding"/>
    <property type="evidence" value="ECO:0007669"/>
    <property type="project" value="InterPro"/>
</dbReference>
<sequence length="326" mass="34563">MSRLFSLRGGCLSCSGGWKGMIEMTHSIFIDGESGTTGLGIRERLGDLPGVSLRSLPAEHRKDPEAKRAILAKVDLAILCLPDEAAKETVALADSLGGNAPKLLDASTAHRVAEGWIYGFAELQADQEAQIRSAGKVANVGCYAVGSISLLRPLIDAGLIAPDQPLSINAISGYSGGGKNMIEAHEKEGGPAFELYALGLEHKHLPEIMAYAGLTRRPIFVPSVGHFPQGMLVSVPLHLDDLPGRPSASDLEAALHTHYSAARQVRVLDTVSTLRAEDVSGSDHLELRVFGNENRRQAVLVAKLDNLGKGASGSAIQNARLMLGLE</sequence>
<evidence type="ECO:0000256" key="3">
    <source>
        <dbReference type="ARBA" id="ARBA00022605"/>
    </source>
</evidence>
<dbReference type="NCBIfam" id="TIGR01851">
    <property type="entry name" value="argC_other"/>
    <property type="match status" value="1"/>
</dbReference>
<dbReference type="InterPro" id="IPR000534">
    <property type="entry name" value="Semialdehyde_DH_NAD-bd"/>
</dbReference>
<evidence type="ECO:0000256" key="4">
    <source>
        <dbReference type="ARBA" id="ARBA00022857"/>
    </source>
</evidence>
<comment type="function">
    <text evidence="6">Catalyzes the NADPH-dependent reduction of N-acetyl-5-glutamyl phosphate to yield N-acetyl-L-glutamate 5-semialdehyde.</text>
</comment>
<dbReference type="InterPro" id="IPR010136">
    <property type="entry name" value="AGPR_type-2"/>
</dbReference>
<keyword evidence="3 6" id="KW-0028">Amino-acid biosynthesis</keyword>
<comment type="pathway">
    <text evidence="6">Amino-acid biosynthesis; L-arginine biosynthesis; N(2)-acetyl-L-ornithine from L-glutamate: step 3/4.</text>
</comment>
<keyword evidence="2 6" id="KW-0055">Arginine biosynthesis</keyword>
<evidence type="ECO:0000256" key="2">
    <source>
        <dbReference type="ARBA" id="ARBA00022571"/>
    </source>
</evidence>
<dbReference type="Pfam" id="PF22698">
    <property type="entry name" value="Semialdhyde_dhC_1"/>
    <property type="match status" value="1"/>
</dbReference>
<keyword evidence="5 6" id="KW-0560">Oxidoreductase</keyword>
<reference evidence="9" key="1">
    <citation type="submission" date="2012-06" db="EMBL/GenBank/DDBJ databases">
        <title>Genome analysis of multiple Granulibacter bethesdensis isolates demonstrates substantial genome diversity.</title>
        <authorList>
            <person name="Greenberg D.E."/>
            <person name="Porcella S.F."/>
            <person name="Zarember K."/>
            <person name="Zelazny A.M."/>
            <person name="Bruno D."/>
            <person name="Martens C."/>
            <person name="Barbian K.D."/>
            <person name="Jaske E."/>
            <person name="Holland S.M."/>
        </authorList>
    </citation>
    <scope>NUCLEOTIDE SEQUENCE [LARGE SCALE GENOMIC DNA]</scope>
    <source>
        <strain evidence="9">CGDNIH3</strain>
    </source>
</reference>
<dbReference type="SUPFAM" id="SSF55347">
    <property type="entry name" value="Glyceraldehyde-3-phosphate dehydrogenase-like, C-terminal domain"/>
    <property type="match status" value="1"/>
</dbReference>
<evidence type="ECO:0000313" key="9">
    <source>
        <dbReference type="Proteomes" id="UP000019438"/>
    </source>
</evidence>
<protein>
    <recommendedName>
        <fullName evidence="6">N-acetyl-gamma-glutamyl-phosphate reductase</fullName>
        <shortName evidence="6">AGPR</shortName>
        <ecNumber evidence="6">1.2.1.38</ecNumber>
    </recommendedName>
    <alternativeName>
        <fullName evidence="6">N-acetyl-glutamate semialdehyde dehydrogenase</fullName>
        <shortName evidence="6">NAGSA dehydrogenase</shortName>
    </alternativeName>
</protein>
<dbReference type="PANTHER" id="PTHR32338">
    <property type="entry name" value="N-ACETYL-GAMMA-GLUTAMYL-PHOSPHATE REDUCTASE, CHLOROPLASTIC-RELATED-RELATED"/>
    <property type="match status" value="1"/>
</dbReference>
<name>A0AAN0RDK0_9PROT</name>
<keyword evidence="4 6" id="KW-0521">NADP</keyword>
<comment type="similarity">
    <text evidence="6">Belongs to the NAGSA dehydrogenase family. Type 2 subfamily.</text>
</comment>
<dbReference type="GO" id="GO:0006526">
    <property type="term" value="P:L-arginine biosynthetic process"/>
    <property type="evidence" value="ECO:0007669"/>
    <property type="project" value="UniProtKB-UniRule"/>
</dbReference>
<dbReference type="Proteomes" id="UP000019438">
    <property type="component" value="Chromosome"/>
</dbReference>
<dbReference type="GO" id="GO:0003942">
    <property type="term" value="F:N-acetyl-gamma-glutamyl-phosphate reductase activity"/>
    <property type="evidence" value="ECO:0007669"/>
    <property type="project" value="UniProtKB-UniRule"/>
</dbReference>
<feature type="active site" evidence="6">
    <location>
        <position position="142"/>
    </location>
</feature>
<comment type="subcellular location">
    <subcellularLocation>
        <location evidence="6">Cytoplasm</location>
    </subcellularLocation>
</comment>
<dbReference type="InterPro" id="IPR036291">
    <property type="entry name" value="NAD(P)-bd_dom_sf"/>
</dbReference>
<dbReference type="Gene3D" id="3.30.360.10">
    <property type="entry name" value="Dihydrodipicolinate Reductase, domain 2"/>
    <property type="match status" value="1"/>
</dbReference>
<accession>A0AAN0RDK0</accession>
<dbReference type="SMART" id="SM00859">
    <property type="entry name" value="Semialdhyde_dh"/>
    <property type="match status" value="1"/>
</dbReference>
<dbReference type="EMBL" id="CP003181">
    <property type="protein sequence ID" value="AHJ62797.1"/>
    <property type="molecule type" value="Genomic_DNA"/>
</dbReference>
<dbReference type="AlphaFoldDB" id="A0AAN0RDK0"/>
<comment type="catalytic activity">
    <reaction evidence="6">
        <text>N-acetyl-L-glutamate 5-semialdehyde + phosphate + NADP(+) = N-acetyl-L-glutamyl 5-phosphate + NADPH + H(+)</text>
        <dbReference type="Rhea" id="RHEA:21588"/>
        <dbReference type="ChEBI" id="CHEBI:15378"/>
        <dbReference type="ChEBI" id="CHEBI:29123"/>
        <dbReference type="ChEBI" id="CHEBI:43474"/>
        <dbReference type="ChEBI" id="CHEBI:57783"/>
        <dbReference type="ChEBI" id="CHEBI:57936"/>
        <dbReference type="ChEBI" id="CHEBI:58349"/>
        <dbReference type="EC" id="1.2.1.38"/>
    </reaction>
</comment>
<dbReference type="PANTHER" id="PTHR32338:SF10">
    <property type="entry name" value="N-ACETYL-GAMMA-GLUTAMYL-PHOSPHATE REDUCTASE, CHLOROPLASTIC-RELATED"/>
    <property type="match status" value="1"/>
</dbReference>
<dbReference type="SUPFAM" id="SSF51735">
    <property type="entry name" value="NAD(P)-binding Rossmann-fold domains"/>
    <property type="match status" value="1"/>
</dbReference>
<dbReference type="InterPro" id="IPR050085">
    <property type="entry name" value="AGPR"/>
</dbReference>
<evidence type="ECO:0000256" key="1">
    <source>
        <dbReference type="ARBA" id="ARBA00022490"/>
    </source>
</evidence>
<dbReference type="InterPro" id="IPR058924">
    <property type="entry name" value="AGPR_dimerisation_dom"/>
</dbReference>
<gene>
    <name evidence="6" type="primary">argC</name>
    <name evidence="8" type="ORF">GbCGDNIH3_0967</name>
</gene>
<evidence type="ECO:0000313" key="8">
    <source>
        <dbReference type="EMBL" id="AHJ62797.1"/>
    </source>
</evidence>
<organism evidence="8 9">
    <name type="scientific">Granulibacter bethesdensis</name>
    <dbReference type="NCBI Taxonomy" id="364410"/>
    <lineage>
        <taxon>Bacteria</taxon>
        <taxon>Pseudomonadati</taxon>
        <taxon>Pseudomonadota</taxon>
        <taxon>Alphaproteobacteria</taxon>
        <taxon>Acetobacterales</taxon>
        <taxon>Acetobacteraceae</taxon>
        <taxon>Granulibacter</taxon>
    </lineage>
</organism>
<dbReference type="CDD" id="cd23935">
    <property type="entry name" value="AGPR_2_C"/>
    <property type="match status" value="1"/>
</dbReference>
<dbReference type="GO" id="GO:0005737">
    <property type="term" value="C:cytoplasm"/>
    <property type="evidence" value="ECO:0007669"/>
    <property type="project" value="UniProtKB-SubCell"/>
</dbReference>